<dbReference type="EMBL" id="JAACYA010000001">
    <property type="protein sequence ID" value="MBK3331721.1"/>
    <property type="molecule type" value="Genomic_DNA"/>
</dbReference>
<dbReference type="InterPro" id="IPR003423">
    <property type="entry name" value="OMP_efflux"/>
</dbReference>
<evidence type="ECO:0000256" key="2">
    <source>
        <dbReference type="ARBA" id="ARBA00007613"/>
    </source>
</evidence>
<feature type="coiled-coil region" evidence="8">
    <location>
        <begin position="184"/>
        <end position="218"/>
    </location>
</feature>
<keyword evidence="7" id="KW-0998">Cell outer membrane</keyword>
<dbReference type="Proteomes" id="UP000772812">
    <property type="component" value="Unassembled WGS sequence"/>
</dbReference>
<evidence type="ECO:0000256" key="1">
    <source>
        <dbReference type="ARBA" id="ARBA00004442"/>
    </source>
</evidence>
<dbReference type="Gene3D" id="1.20.1600.10">
    <property type="entry name" value="Outer membrane efflux proteins (OEP)"/>
    <property type="match status" value="1"/>
</dbReference>
<keyword evidence="10" id="KW-1185">Reference proteome</keyword>
<evidence type="ECO:0000256" key="6">
    <source>
        <dbReference type="ARBA" id="ARBA00023136"/>
    </source>
</evidence>
<evidence type="ECO:0000256" key="4">
    <source>
        <dbReference type="ARBA" id="ARBA00022452"/>
    </source>
</evidence>
<dbReference type="Pfam" id="PF02321">
    <property type="entry name" value="OEP"/>
    <property type="match status" value="2"/>
</dbReference>
<comment type="caution">
    <text evidence="9">The sequence shown here is derived from an EMBL/GenBank/DDBJ whole genome shotgun (WGS) entry which is preliminary data.</text>
</comment>
<sequence length="423" mass="49364">MKKWVILALFPLFSYGITIDGAVKKALENNLEIRQERINLKKAKIQLKEDKNLFMPEFFLNFSFTSQKDTPYTKIPAGVLPFPLSFKQTEKDFKYFDVGINYPIFTGFSRIEKLNISRLDIDATKYMLSEKENQIISITKKAYLDVLMAKSLVDVYKKQLTAVEKHLERVKEFFKEGLVARIEILQTKVKLSQIKRDLRKAEGEYRVAVERLKNVLNTQEDLSVEPVNFTIPDNISLKNLIEEAYKNRAIIKAVEIKSDETRRYEKIERSSFLPKLFAQAKYFYTDQYPYLDPKENYALTIGLSWKFQGIKPYYASLKLKQDYMKVRLQLLQLKNDIRLQVKAAYERFLTAKENLKLAEDSLSEAEEYYRMTVEQFNNQLATTTDVLDAESMLTAARKGKEISYYQLIKAFVDLEEAVGGSIR</sequence>
<evidence type="ECO:0000256" key="8">
    <source>
        <dbReference type="SAM" id="Coils"/>
    </source>
</evidence>
<evidence type="ECO:0000313" key="10">
    <source>
        <dbReference type="Proteomes" id="UP000772812"/>
    </source>
</evidence>
<keyword evidence="4" id="KW-1134">Transmembrane beta strand</keyword>
<evidence type="ECO:0000256" key="7">
    <source>
        <dbReference type="ARBA" id="ARBA00023237"/>
    </source>
</evidence>
<dbReference type="SUPFAM" id="SSF56954">
    <property type="entry name" value="Outer membrane efflux proteins (OEP)"/>
    <property type="match status" value="1"/>
</dbReference>
<comment type="similarity">
    <text evidence="2">Belongs to the outer membrane factor (OMF) (TC 1.B.17) family.</text>
</comment>
<gene>
    <name evidence="9" type="ORF">GWK41_01415</name>
</gene>
<comment type="subcellular location">
    <subcellularLocation>
        <location evidence="1">Cell outer membrane</location>
    </subcellularLocation>
</comment>
<keyword evidence="6" id="KW-0472">Membrane</keyword>
<reference evidence="9 10" key="1">
    <citation type="journal article" date="2021" name="Syst. Appl. Microbiol.">
        <title>Persephonella atlantica sp. nov.: How to adapt to physico-chemical gradients in high temperature hydrothermal habitats.</title>
        <authorList>
            <person name="Francois D.X."/>
            <person name="Godfroy A."/>
            <person name="Mathien C."/>
            <person name="Aube J."/>
            <person name="Cathalot C."/>
            <person name="Lesongeur F."/>
            <person name="L'Haridon S."/>
            <person name="Philippon X."/>
            <person name="Roussel E.G."/>
        </authorList>
    </citation>
    <scope>NUCLEOTIDE SEQUENCE [LARGE SCALE GENOMIC DNA]</scope>
    <source>
        <strain evidence="9 10">MO1340</strain>
    </source>
</reference>
<dbReference type="PANTHER" id="PTHR30026">
    <property type="entry name" value="OUTER MEMBRANE PROTEIN TOLC"/>
    <property type="match status" value="1"/>
</dbReference>
<proteinExistence type="inferred from homology"/>
<dbReference type="InterPro" id="IPR051906">
    <property type="entry name" value="TolC-like"/>
</dbReference>
<dbReference type="RefSeq" id="WP_200673128.1">
    <property type="nucleotide sequence ID" value="NZ_JAACYA010000001.1"/>
</dbReference>
<evidence type="ECO:0000313" key="9">
    <source>
        <dbReference type="EMBL" id="MBK3331721.1"/>
    </source>
</evidence>
<evidence type="ECO:0000256" key="3">
    <source>
        <dbReference type="ARBA" id="ARBA00022448"/>
    </source>
</evidence>
<keyword evidence="5" id="KW-0812">Transmembrane</keyword>
<accession>A0ABS1GFS6</accession>
<dbReference type="PANTHER" id="PTHR30026:SF20">
    <property type="entry name" value="OUTER MEMBRANE PROTEIN TOLC"/>
    <property type="match status" value="1"/>
</dbReference>
<feature type="coiled-coil region" evidence="8">
    <location>
        <begin position="23"/>
        <end position="53"/>
    </location>
</feature>
<organism evidence="9 10">
    <name type="scientific">Persephonella atlantica</name>
    <dbReference type="NCBI Taxonomy" id="2699429"/>
    <lineage>
        <taxon>Bacteria</taxon>
        <taxon>Pseudomonadati</taxon>
        <taxon>Aquificota</taxon>
        <taxon>Aquificia</taxon>
        <taxon>Aquificales</taxon>
        <taxon>Hydrogenothermaceae</taxon>
        <taxon>Persephonella</taxon>
    </lineage>
</organism>
<evidence type="ECO:0000256" key="5">
    <source>
        <dbReference type="ARBA" id="ARBA00022692"/>
    </source>
</evidence>
<name>A0ABS1GFS6_9AQUI</name>
<protein>
    <submittedName>
        <fullName evidence="9">TolC family protein</fullName>
    </submittedName>
</protein>
<keyword evidence="8" id="KW-0175">Coiled coil</keyword>
<keyword evidence="3" id="KW-0813">Transport</keyword>